<proteinExistence type="predicted"/>
<dbReference type="AlphaFoldDB" id="A0A699K3U6"/>
<dbReference type="PANTHER" id="PTHR45835">
    <property type="entry name" value="YALI0A06105P"/>
    <property type="match status" value="1"/>
</dbReference>
<dbReference type="GO" id="GO:0003964">
    <property type="term" value="F:RNA-directed DNA polymerase activity"/>
    <property type="evidence" value="ECO:0007669"/>
    <property type="project" value="UniProtKB-KW"/>
</dbReference>
<evidence type="ECO:0000313" key="1">
    <source>
        <dbReference type="EMBL" id="GFA67765.1"/>
    </source>
</evidence>
<dbReference type="GO" id="GO:0003676">
    <property type="term" value="F:nucleic acid binding"/>
    <property type="evidence" value="ECO:0007669"/>
    <property type="project" value="InterPro"/>
</dbReference>
<keyword evidence="1" id="KW-0548">Nucleotidyltransferase</keyword>
<protein>
    <submittedName>
        <fullName evidence="1">Putative reverse transcriptase domain-containing protein</fullName>
    </submittedName>
</protein>
<keyword evidence="1" id="KW-0695">RNA-directed DNA polymerase</keyword>
<dbReference type="PANTHER" id="PTHR45835:SF103">
    <property type="entry name" value="RNA-DIRECTED DNA POLYMERASE"/>
    <property type="match status" value="1"/>
</dbReference>
<organism evidence="1">
    <name type="scientific">Tanacetum cinerariifolium</name>
    <name type="common">Dalmatian daisy</name>
    <name type="synonym">Chrysanthemum cinerariifolium</name>
    <dbReference type="NCBI Taxonomy" id="118510"/>
    <lineage>
        <taxon>Eukaryota</taxon>
        <taxon>Viridiplantae</taxon>
        <taxon>Streptophyta</taxon>
        <taxon>Embryophyta</taxon>
        <taxon>Tracheophyta</taxon>
        <taxon>Spermatophyta</taxon>
        <taxon>Magnoliopsida</taxon>
        <taxon>eudicotyledons</taxon>
        <taxon>Gunneridae</taxon>
        <taxon>Pentapetalae</taxon>
        <taxon>asterids</taxon>
        <taxon>campanulids</taxon>
        <taxon>Asterales</taxon>
        <taxon>Asteraceae</taxon>
        <taxon>Asteroideae</taxon>
        <taxon>Anthemideae</taxon>
        <taxon>Anthemidinae</taxon>
        <taxon>Tanacetum</taxon>
    </lineage>
</organism>
<comment type="caution">
    <text evidence="1">The sequence shown here is derived from an EMBL/GenBank/DDBJ whole genome shotgun (WGS) entry which is preliminary data.</text>
</comment>
<dbReference type="InterPro" id="IPR012337">
    <property type="entry name" value="RNaseH-like_sf"/>
</dbReference>
<reference evidence="1" key="1">
    <citation type="journal article" date="2019" name="Sci. Rep.">
        <title>Draft genome of Tanacetum cinerariifolium, the natural source of mosquito coil.</title>
        <authorList>
            <person name="Yamashiro T."/>
            <person name="Shiraishi A."/>
            <person name="Satake H."/>
            <person name="Nakayama K."/>
        </authorList>
    </citation>
    <scope>NUCLEOTIDE SEQUENCE</scope>
</reference>
<dbReference type="SUPFAM" id="SSF53098">
    <property type="entry name" value="Ribonuclease H-like"/>
    <property type="match status" value="1"/>
</dbReference>
<gene>
    <name evidence="1" type="ORF">Tci_639737</name>
</gene>
<name>A0A699K3U6_TANCI</name>
<dbReference type="Gene3D" id="3.30.420.10">
    <property type="entry name" value="Ribonuclease H-like superfamily/Ribonuclease H"/>
    <property type="match status" value="1"/>
</dbReference>
<sequence>MALHPKLPPQILEAQTKVIKEENIKDENLRGMYKAFEVHHAGIRCIKNQSWLPLFECESHFTSRFWQSMKSAFGTQLDMSTAYHPQSDRKSERTIQIDFGKGWERHLRLVEFSYNNSYHASIKATPFKVLYDRKCRSPVCWAEVGDIQLTGLKMIHETTEKIVQIRQHLKAARDGQRSYANVRRKPLEFQVRDCVMLKVSPRNGVIQFRK</sequence>
<keyword evidence="1" id="KW-0808">Transferase</keyword>
<dbReference type="EMBL" id="BKCJ010467197">
    <property type="protein sequence ID" value="GFA67765.1"/>
    <property type="molecule type" value="Genomic_DNA"/>
</dbReference>
<dbReference type="InterPro" id="IPR036397">
    <property type="entry name" value="RNaseH_sf"/>
</dbReference>
<accession>A0A699K3U6</accession>